<keyword evidence="4" id="KW-1185">Reference proteome</keyword>
<evidence type="ECO:0000313" key="3">
    <source>
        <dbReference type="EMBL" id="RRQ48391.1"/>
    </source>
</evidence>
<sequence>MAKNYKTPGVYIEELNAFPGTVVEVATAVPAFIGYTEKASDNGKSLLNRPVRINTMQEFHERFGMAFSPKFKLTRTTDKLTDSSPPHHMNIGQNQNLTIEFETDNHDLIFYNSLRLFYLNGGSACYIVSVGLFDANDGVKIDGSELVSGLEPLRKEQEPTMIIIPEAVKLGEKCYDLYKQALKHCSDMQSRFAIVDVFDGDWSEFKGGDNPKVQVFREKIGSEFLDYAAAYYPWLHTNIVSDREVTFMNFGKTAGEALNKLKELMPDEEKTALDIIETYPKEDSEIQTKFNEQKSEDEKAEFEKLDEKSKKKHLEKYTKKLQNNLHLGLWETSPTYKNILSKLREVLNLLPPSAALAGVYTKVDQNRGVWKSPANISLNGVIKPSTTISHEDQELLNVDAIGGKSINAIRTFPGLGTLVWGGRTLDGNSLDWRYINVRRTMIMLEQSIKLALRAYVFEPNDANTWVTVKSMITNFLTDKWKQGALAGASPEDAFEVQIGLGTTMTSVDILEGRMLITIKLAIVGPAEFIVVTFKQQMQKS</sequence>
<protein>
    <submittedName>
        <fullName evidence="3">Phage tail sheath family protein</fullName>
    </submittedName>
</protein>
<dbReference type="Proteomes" id="UP000286990">
    <property type="component" value="Unassembled WGS sequence"/>
</dbReference>
<dbReference type="InterPro" id="IPR020287">
    <property type="entry name" value="Tail_sheath_C"/>
</dbReference>
<dbReference type="Gene3D" id="3.40.50.11780">
    <property type="match status" value="1"/>
</dbReference>
<dbReference type="OrthoDB" id="9767864at2"/>
<comment type="similarity">
    <text evidence="1">Belongs to the myoviridae tail sheath protein family.</text>
</comment>
<reference evidence="4" key="1">
    <citation type="submission" date="2018-12" db="EMBL/GenBank/DDBJ databases">
        <title>Maribacter lutimaris sp. nov., isolated from marine sediment.</title>
        <authorList>
            <person name="Kim K.K."/>
        </authorList>
    </citation>
    <scope>NUCLEOTIDE SEQUENCE [LARGE SCALE GENOMIC DNA]</scope>
    <source>
        <strain evidence="4">PoM-212</strain>
    </source>
</reference>
<dbReference type="AlphaFoldDB" id="A0A3R8R1W2"/>
<organism evidence="3 4">
    <name type="scientific">Maribacter algicola</name>
    <dbReference type="NCBI Taxonomy" id="2498892"/>
    <lineage>
        <taxon>Bacteria</taxon>
        <taxon>Pseudomonadati</taxon>
        <taxon>Bacteroidota</taxon>
        <taxon>Flavobacteriia</taxon>
        <taxon>Flavobacteriales</taxon>
        <taxon>Flavobacteriaceae</taxon>
        <taxon>Maribacter</taxon>
    </lineage>
</organism>
<dbReference type="PANTHER" id="PTHR35861:SF1">
    <property type="entry name" value="PHAGE TAIL SHEATH PROTEIN"/>
    <property type="match status" value="1"/>
</dbReference>
<evidence type="ECO:0000256" key="1">
    <source>
        <dbReference type="ARBA" id="ARBA00008005"/>
    </source>
</evidence>
<dbReference type="EMBL" id="QUSX01000002">
    <property type="protein sequence ID" value="RRQ48391.1"/>
    <property type="molecule type" value="Genomic_DNA"/>
</dbReference>
<evidence type="ECO:0000259" key="2">
    <source>
        <dbReference type="Pfam" id="PF17482"/>
    </source>
</evidence>
<gene>
    <name evidence="3" type="ORF">DZC72_11825</name>
</gene>
<accession>A0A3R8R1W2</accession>
<dbReference type="PANTHER" id="PTHR35861">
    <property type="match status" value="1"/>
</dbReference>
<feature type="domain" description="Tail sheath protein C-terminal" evidence="2">
    <location>
        <begin position="431"/>
        <end position="535"/>
    </location>
</feature>
<evidence type="ECO:0000313" key="4">
    <source>
        <dbReference type="Proteomes" id="UP000286990"/>
    </source>
</evidence>
<comment type="caution">
    <text evidence="3">The sequence shown here is derived from an EMBL/GenBank/DDBJ whole genome shotgun (WGS) entry which is preliminary data.</text>
</comment>
<name>A0A3R8R1W2_9FLAO</name>
<dbReference type="InterPro" id="IPR052042">
    <property type="entry name" value="Tail_sheath_structural"/>
</dbReference>
<dbReference type="Pfam" id="PF17482">
    <property type="entry name" value="Phage_sheath_1C"/>
    <property type="match status" value="1"/>
</dbReference>
<proteinExistence type="inferred from homology"/>